<organism evidence="2 3">
    <name type="scientific">Colletotrichum musicola</name>
    <dbReference type="NCBI Taxonomy" id="2175873"/>
    <lineage>
        <taxon>Eukaryota</taxon>
        <taxon>Fungi</taxon>
        <taxon>Dikarya</taxon>
        <taxon>Ascomycota</taxon>
        <taxon>Pezizomycotina</taxon>
        <taxon>Sordariomycetes</taxon>
        <taxon>Hypocreomycetidae</taxon>
        <taxon>Glomerellales</taxon>
        <taxon>Glomerellaceae</taxon>
        <taxon>Colletotrichum</taxon>
        <taxon>Colletotrichum orchidearum species complex</taxon>
    </lineage>
</organism>
<evidence type="ECO:0000313" key="2">
    <source>
        <dbReference type="EMBL" id="KAF6820652.1"/>
    </source>
</evidence>
<protein>
    <submittedName>
        <fullName evidence="2">Uncharacterized protein</fullName>
    </submittedName>
</protein>
<dbReference type="Proteomes" id="UP000639643">
    <property type="component" value="Unassembled WGS sequence"/>
</dbReference>
<comment type="caution">
    <text evidence="2">The sequence shown here is derived from an EMBL/GenBank/DDBJ whole genome shotgun (WGS) entry which is preliminary data.</text>
</comment>
<accession>A0A8H6N515</accession>
<dbReference type="AlphaFoldDB" id="A0A8H6N515"/>
<gene>
    <name evidence="2" type="ORF">CMUS01_11523</name>
</gene>
<dbReference type="EMBL" id="WIGM01000590">
    <property type="protein sequence ID" value="KAF6820652.1"/>
    <property type="molecule type" value="Genomic_DNA"/>
</dbReference>
<name>A0A8H6N515_9PEZI</name>
<keyword evidence="3" id="KW-1185">Reference proteome</keyword>
<sequence length="103" mass="11143">MGSNAWAVRPVRTAGPEDGLGGWGTESSSKMACTTDALSSSVVYGDAGGDEWGKRIDQTANQWPVSVRPVTLEESICFWVSEMLSRTAISCGHKPLWHVRSLM</sequence>
<feature type="region of interest" description="Disordered" evidence="1">
    <location>
        <begin position="1"/>
        <end position="29"/>
    </location>
</feature>
<evidence type="ECO:0000313" key="3">
    <source>
        <dbReference type="Proteomes" id="UP000639643"/>
    </source>
</evidence>
<reference evidence="2" key="1">
    <citation type="journal article" date="2020" name="Phytopathology">
        <title>Genome Sequence Resources of Colletotrichum truncatum, C. plurivorum, C. musicola, and C. sojae: Four Species Pathogenic to Soybean (Glycine max).</title>
        <authorList>
            <person name="Rogerio F."/>
            <person name="Boufleur T.R."/>
            <person name="Ciampi-Guillardi M."/>
            <person name="Sukno S.A."/>
            <person name="Thon M.R."/>
            <person name="Massola Junior N.S."/>
            <person name="Baroncelli R."/>
        </authorList>
    </citation>
    <scope>NUCLEOTIDE SEQUENCE</scope>
    <source>
        <strain evidence="2">LFN0074</strain>
    </source>
</reference>
<evidence type="ECO:0000256" key="1">
    <source>
        <dbReference type="SAM" id="MobiDB-lite"/>
    </source>
</evidence>
<proteinExistence type="predicted"/>